<proteinExistence type="predicted"/>
<sequence>MVLAPVIAFFLADKLLTYPVPPLARAPKETFNVWLKLVKKNTRAFSILAALHVAGATFITYQKEKSFFELKMKTQPA</sequence>
<dbReference type="Proteomes" id="UP000054359">
    <property type="component" value="Unassembled WGS sequence"/>
</dbReference>
<protein>
    <submittedName>
        <fullName evidence="1">Uncharacterized protein</fullName>
    </submittedName>
</protein>
<keyword evidence="2" id="KW-1185">Reference proteome</keyword>
<dbReference type="OrthoDB" id="6234762at2759"/>
<evidence type="ECO:0000313" key="2">
    <source>
        <dbReference type="Proteomes" id="UP000054359"/>
    </source>
</evidence>
<dbReference type="AlphaFoldDB" id="A0A087TIK3"/>
<evidence type="ECO:0000313" key="1">
    <source>
        <dbReference type="EMBL" id="KFM64942.1"/>
    </source>
</evidence>
<reference evidence="1 2" key="1">
    <citation type="submission" date="2013-11" db="EMBL/GenBank/DDBJ databases">
        <title>Genome sequencing of Stegodyphus mimosarum.</title>
        <authorList>
            <person name="Bechsgaard J."/>
        </authorList>
    </citation>
    <scope>NUCLEOTIDE SEQUENCE [LARGE SCALE GENOMIC DNA]</scope>
</reference>
<feature type="non-terminal residue" evidence="1">
    <location>
        <position position="77"/>
    </location>
</feature>
<gene>
    <name evidence="1" type="ORF">X975_09645</name>
</gene>
<organism evidence="1 2">
    <name type="scientific">Stegodyphus mimosarum</name>
    <name type="common">African social velvet spider</name>
    <dbReference type="NCBI Taxonomy" id="407821"/>
    <lineage>
        <taxon>Eukaryota</taxon>
        <taxon>Metazoa</taxon>
        <taxon>Ecdysozoa</taxon>
        <taxon>Arthropoda</taxon>
        <taxon>Chelicerata</taxon>
        <taxon>Arachnida</taxon>
        <taxon>Araneae</taxon>
        <taxon>Araneomorphae</taxon>
        <taxon>Entelegynae</taxon>
        <taxon>Eresoidea</taxon>
        <taxon>Eresidae</taxon>
        <taxon>Stegodyphus</taxon>
    </lineage>
</organism>
<name>A0A087TIK3_STEMI</name>
<dbReference type="EMBL" id="KK115365">
    <property type="protein sequence ID" value="KFM64942.1"/>
    <property type="molecule type" value="Genomic_DNA"/>
</dbReference>
<accession>A0A087TIK3</accession>